<dbReference type="Gene3D" id="3.40.462.20">
    <property type="match status" value="1"/>
</dbReference>
<evidence type="ECO:0000313" key="2">
    <source>
        <dbReference type="Proteomes" id="UP001619911"/>
    </source>
</evidence>
<gene>
    <name evidence="1" type="ORF">QYG89_05945</name>
</gene>
<proteinExistence type="predicted"/>
<reference evidence="1 2" key="1">
    <citation type="submission" date="2023-07" db="EMBL/GenBank/DDBJ databases">
        <title>Bacillus lucianemedeirus sp. nov, a new species isolated from an immunobiological production facility.</title>
        <authorList>
            <person name="Costa L.V."/>
            <person name="Miranda R.V.S.L."/>
            <person name="Brandao M.L.L."/>
            <person name="Reis C.M.F."/>
            <person name="Frazao A.M."/>
            <person name="Cruz F.V."/>
            <person name="Baio P.V.P."/>
            <person name="Veras J.F.C."/>
            <person name="Ramos J.N."/>
            <person name="Vieira V."/>
        </authorList>
    </citation>
    <scope>NUCLEOTIDE SEQUENCE [LARGE SCALE GENOMIC DNA]</scope>
    <source>
        <strain evidence="1 2">B190/17</strain>
    </source>
</reference>
<protein>
    <submittedName>
        <fullName evidence="1">Uncharacterized protein</fullName>
    </submittedName>
</protein>
<comment type="caution">
    <text evidence="1">The sequence shown here is derived from an EMBL/GenBank/DDBJ whole genome shotgun (WGS) entry which is preliminary data.</text>
</comment>
<name>A0ABW8I6U8_9BACI</name>
<keyword evidence="2" id="KW-1185">Reference proteome</keyword>
<dbReference type="RefSeq" id="WP_404315676.1">
    <property type="nucleotide sequence ID" value="NZ_JAUIYO010000002.1"/>
</dbReference>
<accession>A0ABW8I6U8</accession>
<dbReference type="EMBL" id="JAUIYO010000002">
    <property type="protein sequence ID" value="MFK2825226.1"/>
    <property type="molecule type" value="Genomic_DNA"/>
</dbReference>
<organism evidence="1 2">
    <name type="scientific">Bacillus lumedeiriae</name>
    <dbReference type="NCBI Taxonomy" id="3058829"/>
    <lineage>
        <taxon>Bacteria</taxon>
        <taxon>Bacillati</taxon>
        <taxon>Bacillota</taxon>
        <taxon>Bacilli</taxon>
        <taxon>Bacillales</taxon>
        <taxon>Bacillaceae</taxon>
        <taxon>Bacillus</taxon>
    </lineage>
</organism>
<evidence type="ECO:0000313" key="1">
    <source>
        <dbReference type="EMBL" id="MFK2825226.1"/>
    </source>
</evidence>
<sequence length="64" mass="7055">MNRVPIQANPFAIRDAKFVLLVDAIALAGDDGVCKQWIDSLYGGLLPLSRKHAYTLMELVQAKV</sequence>
<dbReference type="Proteomes" id="UP001619911">
    <property type="component" value="Unassembled WGS sequence"/>
</dbReference>